<organism evidence="3 4">
    <name type="scientific">Neomoorella humiferrea</name>
    <dbReference type="NCBI Taxonomy" id="676965"/>
    <lineage>
        <taxon>Bacteria</taxon>
        <taxon>Bacillati</taxon>
        <taxon>Bacillota</taxon>
        <taxon>Clostridia</taxon>
        <taxon>Neomoorellales</taxon>
        <taxon>Neomoorellaceae</taxon>
        <taxon>Neomoorella</taxon>
    </lineage>
</organism>
<evidence type="ECO:0000313" key="3">
    <source>
        <dbReference type="EMBL" id="PRR68597.1"/>
    </source>
</evidence>
<dbReference type="InterPro" id="IPR003675">
    <property type="entry name" value="Rce1/LyrA-like_dom"/>
</dbReference>
<keyword evidence="3" id="KW-0378">Hydrolase</keyword>
<feature type="transmembrane region" description="Helical" evidence="1">
    <location>
        <begin position="207"/>
        <end position="229"/>
    </location>
</feature>
<comment type="caution">
    <text evidence="3">The sequence shown here is derived from an EMBL/GenBank/DDBJ whole genome shotgun (WGS) entry which is preliminary data.</text>
</comment>
<keyword evidence="1" id="KW-0472">Membrane</keyword>
<reference evidence="3 4" key="1">
    <citation type="submission" date="2018-03" db="EMBL/GenBank/DDBJ databases">
        <title>Genome sequence of Moorella humiferrea DSM 23265.</title>
        <authorList>
            <person name="Poehlein A."/>
            <person name="Daniel R."/>
        </authorList>
    </citation>
    <scope>NUCLEOTIDE SEQUENCE [LARGE SCALE GENOMIC DNA]</scope>
    <source>
        <strain evidence="3 4">DSM 23265</strain>
    </source>
</reference>
<dbReference type="Proteomes" id="UP000238415">
    <property type="component" value="Unassembled WGS sequence"/>
</dbReference>
<gene>
    <name evidence="3" type="ORF">MOHU_26920</name>
</gene>
<name>A0A2T0AJR9_9FIRM</name>
<proteinExistence type="predicted"/>
<feature type="transmembrane region" description="Helical" evidence="1">
    <location>
        <begin position="173"/>
        <end position="201"/>
    </location>
</feature>
<keyword evidence="1" id="KW-1133">Transmembrane helix</keyword>
<feature type="transmembrane region" description="Helical" evidence="1">
    <location>
        <begin position="133"/>
        <end position="152"/>
    </location>
</feature>
<dbReference type="GO" id="GO:0004175">
    <property type="term" value="F:endopeptidase activity"/>
    <property type="evidence" value="ECO:0007669"/>
    <property type="project" value="UniProtKB-ARBA"/>
</dbReference>
<dbReference type="Pfam" id="PF02517">
    <property type="entry name" value="Rce1-like"/>
    <property type="match status" value="1"/>
</dbReference>
<dbReference type="GO" id="GO:0080120">
    <property type="term" value="P:CAAX-box protein maturation"/>
    <property type="evidence" value="ECO:0007669"/>
    <property type="project" value="UniProtKB-ARBA"/>
</dbReference>
<dbReference type="EMBL" id="PVXM01000062">
    <property type="protein sequence ID" value="PRR68597.1"/>
    <property type="molecule type" value="Genomic_DNA"/>
</dbReference>
<feature type="transmembrane region" description="Helical" evidence="1">
    <location>
        <begin position="12"/>
        <end position="37"/>
    </location>
</feature>
<dbReference type="OrthoDB" id="9782250at2"/>
<dbReference type="GO" id="GO:0006508">
    <property type="term" value="P:proteolysis"/>
    <property type="evidence" value="ECO:0007669"/>
    <property type="project" value="UniProtKB-KW"/>
</dbReference>
<keyword evidence="3" id="KW-0645">Protease</keyword>
<feature type="transmembrane region" description="Helical" evidence="1">
    <location>
        <begin position="43"/>
        <end position="65"/>
    </location>
</feature>
<evidence type="ECO:0000313" key="4">
    <source>
        <dbReference type="Proteomes" id="UP000238415"/>
    </source>
</evidence>
<dbReference type="RefSeq" id="WP_106006624.1">
    <property type="nucleotide sequence ID" value="NZ_CP136419.1"/>
</dbReference>
<keyword evidence="1" id="KW-0812">Transmembrane</keyword>
<evidence type="ECO:0000256" key="1">
    <source>
        <dbReference type="SAM" id="Phobius"/>
    </source>
</evidence>
<evidence type="ECO:0000259" key="2">
    <source>
        <dbReference type="Pfam" id="PF02517"/>
    </source>
</evidence>
<protein>
    <submittedName>
        <fullName evidence="3">CAAX amino terminal protease self-immunity</fullName>
    </submittedName>
</protein>
<accession>A0A2T0AJR9</accession>
<sequence length="232" mass="25417">MAGETEKIPWNLWQCLLVLLGMVTAGYGTALLVRFFAPGLAPAYRYLMVGLAQGAAVLGGLHYIVRVKNGLGLEAVGLKTTTVPRAITSGLGGGLVLFLLVILVGSLLQLFLPDQAPQPFTELVIHARRPSDLLIPLFLASFLAPVTEELYFRGFLFPVLKERYGLKKGLLGSGLIFALLHFDLVRFLPLTMGGVGLAYLYERTENIVAAIIAHATWNTIMIFLLYFALRWV</sequence>
<dbReference type="AlphaFoldDB" id="A0A2T0AJR9"/>
<keyword evidence="4" id="KW-1185">Reference proteome</keyword>
<feature type="transmembrane region" description="Helical" evidence="1">
    <location>
        <begin position="86"/>
        <end position="113"/>
    </location>
</feature>
<feature type="domain" description="CAAX prenyl protease 2/Lysostaphin resistance protein A-like" evidence="2">
    <location>
        <begin position="132"/>
        <end position="220"/>
    </location>
</feature>
<dbReference type="PANTHER" id="PTHR43592:SF15">
    <property type="entry name" value="CAAX AMINO TERMINAL PROTEASE FAMILY PROTEIN"/>
    <property type="match status" value="1"/>
</dbReference>
<dbReference type="PANTHER" id="PTHR43592">
    <property type="entry name" value="CAAX AMINO TERMINAL PROTEASE"/>
    <property type="match status" value="1"/>
</dbReference>